<dbReference type="Proteomes" id="UP000029738">
    <property type="component" value="Unassembled WGS sequence"/>
</dbReference>
<evidence type="ECO:0000313" key="4">
    <source>
        <dbReference type="EMBL" id="KIE08945.1"/>
    </source>
</evidence>
<dbReference type="SUPFAM" id="SSF53756">
    <property type="entry name" value="UDP-Glycosyltransferase/glycogen phosphorylase"/>
    <property type="match status" value="1"/>
</dbReference>
<keyword evidence="5" id="KW-1185">Reference proteome</keyword>
<gene>
    <name evidence="4" type="ORF">DA73_0231175</name>
    <name evidence="3" type="ORF">DA73_0400007775</name>
</gene>
<keyword evidence="1" id="KW-0328">Glycosyltransferase</keyword>
<dbReference type="AlphaFoldDB" id="A0A0C1R9H5"/>
<dbReference type="CDD" id="cd03789">
    <property type="entry name" value="GT9_LPS_heptosyltransferase"/>
    <property type="match status" value="1"/>
</dbReference>
<dbReference type="GO" id="GO:0005829">
    <property type="term" value="C:cytosol"/>
    <property type="evidence" value="ECO:0007669"/>
    <property type="project" value="TreeGrafter"/>
</dbReference>
<reference evidence="4" key="1">
    <citation type="journal article" date="2015" name="Genome Announc.">
        <title>Draft Genome Sequence of Tolypothrix boutellei Strain VB521301.</title>
        <authorList>
            <person name="Chandrababunaidu M.M."/>
            <person name="Singh D."/>
            <person name="Sen D."/>
            <person name="Bhan S."/>
            <person name="Das S."/>
            <person name="Gupta A."/>
            <person name="Adhikary S.P."/>
            <person name="Tripathy S."/>
        </authorList>
    </citation>
    <scope>NUCLEOTIDE SEQUENCE</scope>
    <source>
        <strain evidence="4">VB521301</strain>
    </source>
</reference>
<sequence length="363" mass="39441">MSISMQFQSVTKIAVLRANAVGDFIFALPALEALRQTYPAAEIVLLGLDWHAAFLKNRPSPIDRVVVIPRSRGVRGNANTEDNPPELADFFAKMVAEKFDVAIQMHGGGRYSNPFVLRLGAKTTVGLKTPDAVPLDFWVPYIYYQPEILRYLEVVSLLGAKTTQLEPHLAVTSADLAEAQSIVSIDEKPLVALHPGATDSRRWWSVEKFAAVGDAVVDAGAEVVVTGTHSERELVETAIASMKTQARGKIHNLCDRLSLGGLAGLYKLCKVVVSNDSGPLHIAAAVGCATVGIYWCGNLMTAGPMTRSRHRPAISWRLHCPVCGVDCTRDSCDHRNSFVDDVSVQEVVESVLELLGHKSTTNE</sequence>
<dbReference type="InterPro" id="IPR002201">
    <property type="entry name" value="Glyco_trans_9"/>
</dbReference>
<dbReference type="PANTHER" id="PTHR30160">
    <property type="entry name" value="TETRAACYLDISACCHARIDE 4'-KINASE-RELATED"/>
    <property type="match status" value="1"/>
</dbReference>
<accession>A0A0C1R9H5</accession>
<keyword evidence="2 4" id="KW-0808">Transferase</keyword>
<evidence type="ECO:0000256" key="2">
    <source>
        <dbReference type="ARBA" id="ARBA00022679"/>
    </source>
</evidence>
<dbReference type="Pfam" id="PF01075">
    <property type="entry name" value="Glyco_transf_9"/>
    <property type="match status" value="1"/>
</dbReference>
<dbReference type="EMBL" id="JHEG04000001">
    <property type="protein sequence ID" value="KAF3885368.1"/>
    <property type="molecule type" value="Genomic_DNA"/>
</dbReference>
<dbReference type="OrthoDB" id="9797795at2"/>
<dbReference type="GO" id="GO:0008713">
    <property type="term" value="F:ADP-heptose-lipopolysaccharide heptosyltransferase activity"/>
    <property type="evidence" value="ECO:0007669"/>
    <property type="project" value="TreeGrafter"/>
</dbReference>
<dbReference type="GO" id="GO:0009244">
    <property type="term" value="P:lipopolysaccharide core region biosynthetic process"/>
    <property type="evidence" value="ECO:0007669"/>
    <property type="project" value="TreeGrafter"/>
</dbReference>
<dbReference type="InterPro" id="IPR051199">
    <property type="entry name" value="LPS_LOS_Heptosyltrfase"/>
</dbReference>
<dbReference type="STRING" id="1479485.DA73_0231175"/>
<evidence type="ECO:0000313" key="5">
    <source>
        <dbReference type="Proteomes" id="UP000029738"/>
    </source>
</evidence>
<dbReference type="EMBL" id="JHEG02000058">
    <property type="protein sequence ID" value="KIE08945.1"/>
    <property type="molecule type" value="Genomic_DNA"/>
</dbReference>
<dbReference type="Gene3D" id="3.40.50.2000">
    <property type="entry name" value="Glycogen Phosphorylase B"/>
    <property type="match status" value="2"/>
</dbReference>
<comment type="caution">
    <text evidence="4">The sequence shown here is derived from an EMBL/GenBank/DDBJ whole genome shotgun (WGS) entry which is preliminary data.</text>
</comment>
<evidence type="ECO:0000313" key="3">
    <source>
        <dbReference type="EMBL" id="KAF3885368.1"/>
    </source>
</evidence>
<reference evidence="3" key="2">
    <citation type="submission" date="2019-11" db="EMBL/GenBank/DDBJ databases">
        <title>Improved Assembly of Tolypothrix boutellei genome.</title>
        <authorList>
            <person name="Sarangi A.N."/>
            <person name="Mukherjee M."/>
            <person name="Ghosh S."/>
            <person name="Singh D."/>
            <person name="Das A."/>
            <person name="Kant S."/>
            <person name="Prusty A."/>
            <person name="Tripathy S."/>
        </authorList>
    </citation>
    <scope>NUCLEOTIDE SEQUENCE</scope>
    <source>
        <strain evidence="3">VB521301</strain>
    </source>
</reference>
<protein>
    <submittedName>
        <fullName evidence="4">Glycosyl transferase</fullName>
    </submittedName>
    <submittedName>
        <fullName evidence="3">Glycosyltransferase family 9 protein</fullName>
    </submittedName>
</protein>
<proteinExistence type="predicted"/>
<name>A0A0C1R9H5_9CYAN</name>
<organism evidence="4">
    <name type="scientific">Tolypothrix bouteillei VB521301</name>
    <dbReference type="NCBI Taxonomy" id="1479485"/>
    <lineage>
        <taxon>Bacteria</taxon>
        <taxon>Bacillati</taxon>
        <taxon>Cyanobacteriota</taxon>
        <taxon>Cyanophyceae</taxon>
        <taxon>Nostocales</taxon>
        <taxon>Tolypothrichaceae</taxon>
        <taxon>Tolypothrix</taxon>
    </lineage>
</organism>
<evidence type="ECO:0000256" key="1">
    <source>
        <dbReference type="ARBA" id="ARBA00022676"/>
    </source>
</evidence>